<organism evidence="1 2">
    <name type="scientific">Dactylosporangium salmoneum</name>
    <dbReference type="NCBI Taxonomy" id="53361"/>
    <lineage>
        <taxon>Bacteria</taxon>
        <taxon>Bacillati</taxon>
        <taxon>Actinomycetota</taxon>
        <taxon>Actinomycetes</taxon>
        <taxon>Micromonosporales</taxon>
        <taxon>Micromonosporaceae</taxon>
        <taxon>Dactylosporangium</taxon>
    </lineage>
</organism>
<protein>
    <recommendedName>
        <fullName evidence="3">Amino acid transporter</fullName>
    </recommendedName>
</protein>
<evidence type="ECO:0008006" key="3">
    <source>
        <dbReference type="Google" id="ProtNLM"/>
    </source>
</evidence>
<dbReference type="Pfam" id="PF10706">
    <property type="entry name" value="Aminoglyc_resit"/>
    <property type="match status" value="1"/>
</dbReference>
<gene>
    <name evidence="1" type="ORF">GCM10010170_095630</name>
</gene>
<dbReference type="Proteomes" id="UP001501444">
    <property type="component" value="Unassembled WGS sequence"/>
</dbReference>
<reference evidence="1 2" key="1">
    <citation type="journal article" date="2019" name="Int. J. Syst. Evol. Microbiol.">
        <title>The Global Catalogue of Microorganisms (GCM) 10K type strain sequencing project: providing services to taxonomists for standard genome sequencing and annotation.</title>
        <authorList>
            <consortium name="The Broad Institute Genomics Platform"/>
            <consortium name="The Broad Institute Genome Sequencing Center for Infectious Disease"/>
            <person name="Wu L."/>
            <person name="Ma J."/>
        </authorList>
    </citation>
    <scope>NUCLEOTIDE SEQUENCE [LARGE SCALE GENOMIC DNA]</scope>
    <source>
        <strain evidence="1 2">JCM 3272</strain>
    </source>
</reference>
<name>A0ABN3HR06_9ACTN</name>
<keyword evidence="2" id="KW-1185">Reference proteome</keyword>
<evidence type="ECO:0000313" key="2">
    <source>
        <dbReference type="Proteomes" id="UP001501444"/>
    </source>
</evidence>
<dbReference type="EMBL" id="BAAARV010000099">
    <property type="protein sequence ID" value="GAA2385666.1"/>
    <property type="molecule type" value="Genomic_DNA"/>
</dbReference>
<accession>A0ABN3HR06</accession>
<sequence>MTMPALDAWAAWPPQTVAARLAGVGFPWYVAGGWAVDLFLGTTTRPHEDLEIAVPAARFDAVAARFPDCDFYVAHDGGLHEPTPQAMRTAHQTWACERSAMLWRFDVFREPHDGDTWISRRDPRIRLPYDEIIEHSADGVPYLAPQVALLFKAKAVRPKDEADFTAALPHLSAARRRWLAGTLAMVHPDHPWQPRLAAGPPWVD</sequence>
<proteinExistence type="predicted"/>
<dbReference type="Gene3D" id="3.30.460.40">
    <property type="match status" value="1"/>
</dbReference>
<dbReference type="InterPro" id="IPR019646">
    <property type="entry name" value="Aminoglyc_AdlTrfase"/>
</dbReference>
<evidence type="ECO:0000313" key="1">
    <source>
        <dbReference type="EMBL" id="GAA2385666.1"/>
    </source>
</evidence>
<comment type="caution">
    <text evidence="1">The sequence shown here is derived from an EMBL/GenBank/DDBJ whole genome shotgun (WGS) entry which is preliminary data.</text>
</comment>
<dbReference type="RefSeq" id="WP_344619375.1">
    <property type="nucleotide sequence ID" value="NZ_BAAARV010000099.1"/>
</dbReference>